<dbReference type="InterPro" id="IPR026835">
    <property type="entry name" value="YqcG_C"/>
</dbReference>
<evidence type="ECO:0000259" key="1">
    <source>
        <dbReference type="Pfam" id="PF14410"/>
    </source>
</evidence>
<dbReference type="HOGENOM" id="CLU_1832298_0_0_7"/>
<dbReference type="AlphaFoldDB" id="B9M483"/>
<dbReference type="STRING" id="316067.Geob_3195"/>
<organism evidence="2 3">
    <name type="scientific">Geotalea daltonii (strain DSM 22248 / JCM 15807 / FRC-32)</name>
    <name type="common">Geobacter daltonii</name>
    <dbReference type="NCBI Taxonomy" id="316067"/>
    <lineage>
        <taxon>Bacteria</taxon>
        <taxon>Pseudomonadati</taxon>
        <taxon>Thermodesulfobacteriota</taxon>
        <taxon>Desulfuromonadia</taxon>
        <taxon>Geobacterales</taxon>
        <taxon>Geobacteraceae</taxon>
        <taxon>Geotalea</taxon>
    </lineage>
</organism>
<sequence length="140" mass="16184">MKSSYKAELALPPGITFEVNWQADEAVDQEAVNGYVDTLGRPDWYDHDYSNSLSTRLYMLEVYQPFKTISIDGRLTRVWACEDCKQPVLYEGVQIGHRRKWRDELKHAGVITPSEAKAAFNNLRNLRVECSTCNQSHDWE</sequence>
<proteinExistence type="predicted"/>
<reference evidence="2 3" key="1">
    <citation type="submission" date="2009-01" db="EMBL/GenBank/DDBJ databases">
        <title>Complete sequence of Geobacter sp. FRC-32.</title>
        <authorList>
            <consortium name="US DOE Joint Genome Institute"/>
            <person name="Lucas S."/>
            <person name="Copeland A."/>
            <person name="Lapidus A."/>
            <person name="Glavina del Rio T."/>
            <person name="Dalin E."/>
            <person name="Tice H."/>
            <person name="Bruce D."/>
            <person name="Goodwin L."/>
            <person name="Pitluck S."/>
            <person name="Saunders E."/>
            <person name="Brettin T."/>
            <person name="Detter J.C."/>
            <person name="Han C."/>
            <person name="Larimer F."/>
            <person name="Land M."/>
            <person name="Hauser L."/>
            <person name="Kyrpides N."/>
            <person name="Ovchinnikova G."/>
            <person name="Kostka J."/>
            <person name="Richardson P."/>
        </authorList>
    </citation>
    <scope>NUCLEOTIDE SEQUENCE [LARGE SCALE GENOMIC DNA]</scope>
    <source>
        <strain evidence="3">DSM 22248 / JCM 15807 / FRC-32</strain>
    </source>
</reference>
<dbReference type="KEGG" id="geo:Geob_3195"/>
<keyword evidence="3" id="KW-1185">Reference proteome</keyword>
<dbReference type="RefSeq" id="WP_012648266.1">
    <property type="nucleotide sequence ID" value="NC_011979.1"/>
</dbReference>
<name>B9M483_GEODF</name>
<protein>
    <recommendedName>
        <fullName evidence="1">Toxin YqcG C-terminal domain-containing protein</fullName>
    </recommendedName>
</protein>
<dbReference type="EMBL" id="CP001390">
    <property type="protein sequence ID" value="ACM21538.1"/>
    <property type="molecule type" value="Genomic_DNA"/>
</dbReference>
<evidence type="ECO:0000313" key="3">
    <source>
        <dbReference type="Proteomes" id="UP000007721"/>
    </source>
</evidence>
<dbReference type="eggNOG" id="ENOG50345K7">
    <property type="taxonomic scope" value="Bacteria"/>
</dbReference>
<evidence type="ECO:0000313" key="2">
    <source>
        <dbReference type="EMBL" id="ACM21538.1"/>
    </source>
</evidence>
<feature type="domain" description="Toxin YqcG C-terminal" evidence="1">
    <location>
        <begin position="91"/>
        <end position="140"/>
    </location>
</feature>
<gene>
    <name evidence="2" type="ordered locus">Geob_3195</name>
</gene>
<dbReference type="Pfam" id="PF14410">
    <property type="entry name" value="GH-E"/>
    <property type="match status" value="1"/>
</dbReference>
<dbReference type="Proteomes" id="UP000007721">
    <property type="component" value="Chromosome"/>
</dbReference>
<accession>B9M483</accession>
<dbReference type="OrthoDB" id="4553896at2"/>